<organism evidence="4">
    <name type="scientific">Leptolyngbya sp. NK1-12</name>
    <dbReference type="NCBI Taxonomy" id="2547451"/>
    <lineage>
        <taxon>Bacteria</taxon>
        <taxon>Bacillati</taxon>
        <taxon>Cyanobacteriota</taxon>
        <taxon>Cyanophyceae</taxon>
        <taxon>Leptolyngbyales</taxon>
        <taxon>Leptolyngbyaceae</taxon>
        <taxon>Leptolyngbya group</taxon>
        <taxon>Leptolyngbya</taxon>
    </lineage>
</organism>
<dbReference type="Gene3D" id="3.40.630.30">
    <property type="match status" value="1"/>
</dbReference>
<dbReference type="Pfam" id="PF00583">
    <property type="entry name" value="Acetyltransf_1"/>
    <property type="match status" value="1"/>
</dbReference>
<dbReference type="InterPro" id="IPR050680">
    <property type="entry name" value="YpeA/RimI_acetyltransf"/>
</dbReference>
<evidence type="ECO:0000259" key="3">
    <source>
        <dbReference type="PROSITE" id="PS51186"/>
    </source>
</evidence>
<dbReference type="EMBL" id="CP053586">
    <property type="protein sequence ID" value="WNZ26317.1"/>
    <property type="molecule type" value="Genomic_DNA"/>
</dbReference>
<dbReference type="RefSeq" id="WP_316432577.1">
    <property type="nucleotide sequence ID" value="NZ_CP053586.1"/>
</dbReference>
<gene>
    <name evidence="4" type="ORF">HJG54_28195</name>
</gene>
<dbReference type="PROSITE" id="PS51186">
    <property type="entry name" value="GNAT"/>
    <property type="match status" value="1"/>
</dbReference>
<dbReference type="PANTHER" id="PTHR43420">
    <property type="entry name" value="ACETYLTRANSFERASE"/>
    <property type="match status" value="1"/>
</dbReference>
<protein>
    <submittedName>
        <fullName evidence="4">GNAT family N-acetyltransferase</fullName>
    </submittedName>
</protein>
<reference evidence="4" key="1">
    <citation type="submission" date="2020-05" db="EMBL/GenBank/DDBJ databases">
        <authorList>
            <person name="Zhu T."/>
            <person name="Keshari N."/>
            <person name="Lu X."/>
        </authorList>
    </citation>
    <scope>NUCLEOTIDE SEQUENCE</scope>
    <source>
        <strain evidence="4">NK1-12</strain>
    </source>
</reference>
<keyword evidence="2" id="KW-0012">Acyltransferase</keyword>
<dbReference type="InterPro" id="IPR000182">
    <property type="entry name" value="GNAT_dom"/>
</dbReference>
<dbReference type="CDD" id="cd04301">
    <property type="entry name" value="NAT_SF"/>
    <property type="match status" value="1"/>
</dbReference>
<evidence type="ECO:0000256" key="2">
    <source>
        <dbReference type="ARBA" id="ARBA00023315"/>
    </source>
</evidence>
<dbReference type="InterPro" id="IPR016181">
    <property type="entry name" value="Acyl_CoA_acyltransferase"/>
</dbReference>
<proteinExistence type="predicted"/>
<evidence type="ECO:0000313" key="4">
    <source>
        <dbReference type="EMBL" id="WNZ26317.1"/>
    </source>
</evidence>
<evidence type="ECO:0000256" key="1">
    <source>
        <dbReference type="ARBA" id="ARBA00022679"/>
    </source>
</evidence>
<sequence>MKNLTIRVVKTEPELAAMLYQRWLVLRKPLGMPRGTESDRYDGNALHVIAVNLDPAVSASQSLLQPVIGSARLRELSPGVGSIAYVAVLPEFQHQGIGSALIQHLIELAKEQSFSQLRVMARASVIRFYQRFGFVARAETVNYLGTPHRFMDLNLNG</sequence>
<keyword evidence="1" id="KW-0808">Transferase</keyword>
<name>A0AA96WHT7_9CYAN</name>
<dbReference type="GO" id="GO:0016747">
    <property type="term" value="F:acyltransferase activity, transferring groups other than amino-acyl groups"/>
    <property type="evidence" value="ECO:0007669"/>
    <property type="project" value="InterPro"/>
</dbReference>
<feature type="domain" description="N-acetyltransferase" evidence="3">
    <location>
        <begin position="4"/>
        <end position="156"/>
    </location>
</feature>
<dbReference type="SUPFAM" id="SSF55729">
    <property type="entry name" value="Acyl-CoA N-acyltransferases (Nat)"/>
    <property type="match status" value="1"/>
</dbReference>
<accession>A0AA96WHT7</accession>
<dbReference type="AlphaFoldDB" id="A0AA96WHT7"/>